<feature type="transmembrane region" description="Helical" evidence="1">
    <location>
        <begin position="341"/>
        <end position="362"/>
    </location>
</feature>
<feature type="transmembrane region" description="Helical" evidence="1">
    <location>
        <begin position="72"/>
        <end position="93"/>
    </location>
</feature>
<reference evidence="2" key="1">
    <citation type="submission" date="2020-07" db="EMBL/GenBank/DDBJ databases">
        <title>Huge and variable diversity of episymbiotic CPR bacteria and DPANN archaea in groundwater ecosystems.</title>
        <authorList>
            <person name="He C.Y."/>
            <person name="Keren R."/>
            <person name="Whittaker M."/>
            <person name="Farag I.F."/>
            <person name="Doudna J."/>
            <person name="Cate J.H.D."/>
            <person name="Banfield J.F."/>
        </authorList>
    </citation>
    <scope>NUCLEOTIDE SEQUENCE</scope>
    <source>
        <strain evidence="2">NC_groundwater_1664_Pr3_B-0.1um_52_9</strain>
    </source>
</reference>
<dbReference type="Proteomes" id="UP000807825">
    <property type="component" value="Unassembled WGS sequence"/>
</dbReference>
<evidence type="ECO:0008006" key="4">
    <source>
        <dbReference type="Google" id="ProtNLM"/>
    </source>
</evidence>
<name>A0A9D6V3D5_9BACT</name>
<feature type="transmembrane region" description="Helical" evidence="1">
    <location>
        <begin position="300"/>
        <end position="321"/>
    </location>
</feature>
<protein>
    <recommendedName>
        <fullName evidence="4">DUF2868 domain-containing protein</fullName>
    </recommendedName>
</protein>
<gene>
    <name evidence="2" type="ORF">HY912_02985</name>
</gene>
<sequence length="483" mass="54733">MRRFVSKTRFRQIDGKMFVGAVFVIAGAMVAWNGLSHVKELWLRVSLFFPIALPNDIAERTLVSFPLIFKELISAVSSLCAVLIGLMWFFSGWGDVLRSFNPRWEPTDFGNPDLVAETIRTGEAQYWRASSFIARVLGKIWGRARYVSPISYEFFGKLFRSSVKILLLAGVIATAFYLMQVLPTILKRSLQISVSMVTPSPAPLFFLTGLALIVNLVIMISLFPIRKRKFYRSRETLAVKGRGDPQIFFALLEEGCRLLSPSGASARPSVRLVSENGENARATLVENYPKSVSSLNRPGGFLCLPLILFPLTMGFSRLIHFQRPVSEVPYQVFLKAHALDYLVEVLFGLGLILVGLYFAEWARRLFGVRKYRSDLVFCHSLNQSEPGNEPDLATIPGKLEWTLMDVVDDSFAGWAKDPRAGSSFQLEVFWAEVYSESAGPRSRRYVVRMEDNEDLNRSMWRILKLPFFVSFEAESRQIEADRT</sequence>
<feature type="transmembrane region" description="Helical" evidence="1">
    <location>
        <begin position="165"/>
        <end position="185"/>
    </location>
</feature>
<dbReference type="EMBL" id="JACRDE010000090">
    <property type="protein sequence ID" value="MBI5248437.1"/>
    <property type="molecule type" value="Genomic_DNA"/>
</dbReference>
<keyword evidence="1" id="KW-0472">Membrane</keyword>
<organism evidence="2 3">
    <name type="scientific">Desulfomonile tiedjei</name>
    <dbReference type="NCBI Taxonomy" id="2358"/>
    <lineage>
        <taxon>Bacteria</taxon>
        <taxon>Pseudomonadati</taxon>
        <taxon>Thermodesulfobacteriota</taxon>
        <taxon>Desulfomonilia</taxon>
        <taxon>Desulfomonilales</taxon>
        <taxon>Desulfomonilaceae</taxon>
        <taxon>Desulfomonile</taxon>
    </lineage>
</organism>
<feature type="transmembrane region" description="Helical" evidence="1">
    <location>
        <begin position="205"/>
        <end position="225"/>
    </location>
</feature>
<accession>A0A9D6V3D5</accession>
<keyword evidence="1" id="KW-1133">Transmembrane helix</keyword>
<keyword evidence="1" id="KW-0812">Transmembrane</keyword>
<evidence type="ECO:0000313" key="3">
    <source>
        <dbReference type="Proteomes" id="UP000807825"/>
    </source>
</evidence>
<evidence type="ECO:0000256" key="1">
    <source>
        <dbReference type="SAM" id="Phobius"/>
    </source>
</evidence>
<evidence type="ECO:0000313" key="2">
    <source>
        <dbReference type="EMBL" id="MBI5248437.1"/>
    </source>
</evidence>
<feature type="transmembrane region" description="Helical" evidence="1">
    <location>
        <begin position="16"/>
        <end position="35"/>
    </location>
</feature>
<proteinExistence type="predicted"/>
<comment type="caution">
    <text evidence="2">The sequence shown here is derived from an EMBL/GenBank/DDBJ whole genome shotgun (WGS) entry which is preliminary data.</text>
</comment>
<dbReference type="AlphaFoldDB" id="A0A9D6V3D5"/>